<protein>
    <submittedName>
        <fullName evidence="1">Uncharacterized protein</fullName>
    </submittedName>
</protein>
<proteinExistence type="predicted"/>
<evidence type="ECO:0000313" key="1">
    <source>
        <dbReference type="EMBL" id="KAJ3549518.1"/>
    </source>
</evidence>
<name>A0ACC1SZ99_9APHY</name>
<reference evidence="1" key="1">
    <citation type="submission" date="2022-07" db="EMBL/GenBank/DDBJ databases">
        <title>Genome Sequence of Phlebia brevispora.</title>
        <authorList>
            <person name="Buettner E."/>
        </authorList>
    </citation>
    <scope>NUCLEOTIDE SEQUENCE</scope>
    <source>
        <strain evidence="1">MPL23</strain>
    </source>
</reference>
<gene>
    <name evidence="1" type="ORF">NM688_g5169</name>
</gene>
<accession>A0ACC1SZ99</accession>
<dbReference type="Proteomes" id="UP001148662">
    <property type="component" value="Unassembled WGS sequence"/>
</dbReference>
<sequence length="487" mass="51949">MKNSSPPSIRLYLVSVSLLDDMQQSEDIRVEKADGFYSTTSFSKKANDEGDVALEYGASEDGTITQSIHEAHFAPVDKGFGAWSFLIAAFFVEVVVWGFPNAYGAFLVDYLKNPSYATQGHASSLLPLIGPLSSGIMYCMIQVLVLVALQGVVYALGGCMIYAPCVYYMSEWFVERRGLANGVIDAGTAVGGLALPLMLPSLLSEHGSAKTLRYLSIVELGVLCITLPFIKARLPESKVHGPPARAAASRVWMKDSRLLFVLSASTLQGLGYFVPILWLPTYATSLGLSASNSSLALALLNGASMVGRLSMGTLSDRFNVWFLAASTLALTCLSTFILWGVLSYSLAGVLAFGVIYGCAAGGWTSMWTALIRPVSSTFNVSTATRQLLTLSSAATESDPAISTSIFGVLMFSRGVGNILSTPVSTALQGAHGSLLAAGLSRRSLQETGYTAAEGQYENMILYVGSCFAGATIITVVGWIYEVRHHRS</sequence>
<dbReference type="EMBL" id="JANHOG010000930">
    <property type="protein sequence ID" value="KAJ3549518.1"/>
    <property type="molecule type" value="Genomic_DNA"/>
</dbReference>
<evidence type="ECO:0000313" key="2">
    <source>
        <dbReference type="Proteomes" id="UP001148662"/>
    </source>
</evidence>
<organism evidence="1 2">
    <name type="scientific">Phlebia brevispora</name>
    <dbReference type="NCBI Taxonomy" id="194682"/>
    <lineage>
        <taxon>Eukaryota</taxon>
        <taxon>Fungi</taxon>
        <taxon>Dikarya</taxon>
        <taxon>Basidiomycota</taxon>
        <taxon>Agaricomycotina</taxon>
        <taxon>Agaricomycetes</taxon>
        <taxon>Polyporales</taxon>
        <taxon>Meruliaceae</taxon>
        <taxon>Phlebia</taxon>
    </lineage>
</organism>
<keyword evidence="2" id="KW-1185">Reference proteome</keyword>
<comment type="caution">
    <text evidence="1">The sequence shown here is derived from an EMBL/GenBank/DDBJ whole genome shotgun (WGS) entry which is preliminary data.</text>
</comment>